<sequence>METPGQNGHELFESERKRPAKLFHKKSRNGCQQCRARRVKCNEAKPICGSCQRLELMCIYGRQQPANNAAPSSSSRTSDMGDPPESRERRKLELQLFHQYISDTGPSIAVNKDSYDFWVVPLPRLALQSDALLYSMYYMSALHSATRDKANKDHHMSICHVYLDMAIREHAKEVAQLSKNNVDSQCLTASMLRVYYFILLQERSLQPYGPPMEWIRATGSSSAIFSQAWPLVKDDPDSITGKMIKHIPIITDREAREGKKYRLGLLHLLQRQEIHELEEDWDAEVQEAYESTLSYIGGIWIAMNNHEPPAGIGKRLIIFPMLVNKRFVDLVEEQRPRALAILAHYFALLAMLRCFWWVGNVGEREVRAIAEVMPSEWRDAMSWPLDILEQQIVFTGEEELGVK</sequence>
<dbReference type="PANTHER" id="PTHR47784:SF5">
    <property type="entry name" value="STEROL UPTAKE CONTROL PROTEIN 2"/>
    <property type="match status" value="1"/>
</dbReference>
<organism evidence="4 5">
    <name type="scientific">Cylindrodendrum hubeiense</name>
    <dbReference type="NCBI Taxonomy" id="595255"/>
    <lineage>
        <taxon>Eukaryota</taxon>
        <taxon>Fungi</taxon>
        <taxon>Dikarya</taxon>
        <taxon>Ascomycota</taxon>
        <taxon>Pezizomycotina</taxon>
        <taxon>Sordariomycetes</taxon>
        <taxon>Hypocreomycetidae</taxon>
        <taxon>Hypocreales</taxon>
        <taxon>Nectriaceae</taxon>
        <taxon>Cylindrodendrum</taxon>
    </lineage>
</organism>
<dbReference type="InterPro" id="IPR001138">
    <property type="entry name" value="Zn2Cys6_DnaBD"/>
</dbReference>
<evidence type="ECO:0000313" key="4">
    <source>
        <dbReference type="EMBL" id="KAF7556453.1"/>
    </source>
</evidence>
<name>A0A9P5HLM7_9HYPO</name>
<dbReference type="CDD" id="cd00067">
    <property type="entry name" value="GAL4"/>
    <property type="match status" value="1"/>
</dbReference>
<dbReference type="SMART" id="SM00066">
    <property type="entry name" value="GAL4"/>
    <property type="match status" value="1"/>
</dbReference>
<feature type="domain" description="Zn(2)-C6 fungal-type" evidence="3">
    <location>
        <begin position="30"/>
        <end position="60"/>
    </location>
</feature>
<dbReference type="Pfam" id="PF00172">
    <property type="entry name" value="Zn_clus"/>
    <property type="match status" value="1"/>
</dbReference>
<dbReference type="PROSITE" id="PS50048">
    <property type="entry name" value="ZN2_CY6_FUNGAL_2"/>
    <property type="match status" value="1"/>
</dbReference>
<comment type="caution">
    <text evidence="4">The sequence shown here is derived from an EMBL/GenBank/DDBJ whole genome shotgun (WGS) entry which is preliminary data.</text>
</comment>
<keyword evidence="1" id="KW-0539">Nucleus</keyword>
<accession>A0A9P5HLM7</accession>
<dbReference type="PROSITE" id="PS00463">
    <property type="entry name" value="ZN2_CY6_FUNGAL_1"/>
    <property type="match status" value="1"/>
</dbReference>
<dbReference type="GO" id="GO:0008270">
    <property type="term" value="F:zinc ion binding"/>
    <property type="evidence" value="ECO:0007669"/>
    <property type="project" value="InterPro"/>
</dbReference>
<evidence type="ECO:0000259" key="3">
    <source>
        <dbReference type="PROSITE" id="PS50048"/>
    </source>
</evidence>
<dbReference type="GO" id="GO:0001228">
    <property type="term" value="F:DNA-binding transcription activator activity, RNA polymerase II-specific"/>
    <property type="evidence" value="ECO:0007669"/>
    <property type="project" value="TreeGrafter"/>
</dbReference>
<dbReference type="Proteomes" id="UP000722485">
    <property type="component" value="Unassembled WGS sequence"/>
</dbReference>
<dbReference type="AlphaFoldDB" id="A0A9P5HLM7"/>
<dbReference type="SUPFAM" id="SSF57701">
    <property type="entry name" value="Zn2/Cys6 DNA-binding domain"/>
    <property type="match status" value="1"/>
</dbReference>
<keyword evidence="5" id="KW-1185">Reference proteome</keyword>
<proteinExistence type="predicted"/>
<feature type="compositionally biased region" description="Low complexity" evidence="2">
    <location>
        <begin position="66"/>
        <end position="75"/>
    </location>
</feature>
<evidence type="ECO:0000256" key="1">
    <source>
        <dbReference type="ARBA" id="ARBA00023242"/>
    </source>
</evidence>
<dbReference type="PANTHER" id="PTHR47784">
    <property type="entry name" value="STEROL UPTAKE CONTROL PROTEIN 2"/>
    <property type="match status" value="1"/>
</dbReference>
<dbReference type="InterPro" id="IPR053157">
    <property type="entry name" value="Sterol_Uptake_Regulator"/>
</dbReference>
<dbReference type="Gene3D" id="4.10.240.10">
    <property type="entry name" value="Zn(2)-C6 fungal-type DNA-binding domain"/>
    <property type="match status" value="1"/>
</dbReference>
<evidence type="ECO:0000313" key="5">
    <source>
        <dbReference type="Proteomes" id="UP000722485"/>
    </source>
</evidence>
<gene>
    <name evidence="4" type="ORF">G7Z17_g1447</name>
</gene>
<feature type="region of interest" description="Disordered" evidence="2">
    <location>
        <begin position="66"/>
        <end position="89"/>
    </location>
</feature>
<reference evidence="4" key="1">
    <citation type="submission" date="2020-03" db="EMBL/GenBank/DDBJ databases">
        <title>Draft Genome Sequence of Cylindrodendrum hubeiense.</title>
        <authorList>
            <person name="Buettner E."/>
            <person name="Kellner H."/>
        </authorList>
    </citation>
    <scope>NUCLEOTIDE SEQUENCE</scope>
    <source>
        <strain evidence="4">IHI 201604</strain>
    </source>
</reference>
<dbReference type="EMBL" id="JAANBB010000012">
    <property type="protein sequence ID" value="KAF7556453.1"/>
    <property type="molecule type" value="Genomic_DNA"/>
</dbReference>
<protein>
    <recommendedName>
        <fullName evidence="3">Zn(2)-C6 fungal-type domain-containing protein</fullName>
    </recommendedName>
</protein>
<evidence type="ECO:0000256" key="2">
    <source>
        <dbReference type="SAM" id="MobiDB-lite"/>
    </source>
</evidence>
<dbReference type="InterPro" id="IPR036864">
    <property type="entry name" value="Zn2-C6_fun-type_DNA-bd_sf"/>
</dbReference>
<dbReference type="OrthoDB" id="3546279at2759"/>